<proteinExistence type="predicted"/>
<comment type="caution">
    <text evidence="3">The sequence shown here is derived from an EMBL/GenBank/DDBJ whole genome shotgun (WGS) entry which is preliminary data.</text>
</comment>
<dbReference type="InterPro" id="IPR011146">
    <property type="entry name" value="HIT-like"/>
</dbReference>
<dbReference type="InterPro" id="IPR036265">
    <property type="entry name" value="HIT-like_sf"/>
</dbReference>
<sequence length="137" mass="15599">MKSTVDSRLEADSHALFDWKNCHLRLHKNASLPWLIIIPHTDEIEFCDLNHQLQREITAISHVIGRHFKSACGAEKINFAAIGNVVQQLHIHVIGRHRNDPLWPDVVWGNVLPDQTYHPDKLTAISATFKNLLATES</sequence>
<accession>A0A4R6XYN0</accession>
<feature type="domain" description="HIT" evidence="2">
    <location>
        <begin position="35"/>
        <end position="103"/>
    </location>
</feature>
<dbReference type="SUPFAM" id="SSF54197">
    <property type="entry name" value="HIT-like"/>
    <property type="match status" value="1"/>
</dbReference>
<keyword evidence="4" id="KW-1185">Reference proteome</keyword>
<dbReference type="Gene3D" id="3.30.428.10">
    <property type="entry name" value="HIT-like"/>
    <property type="match status" value="1"/>
</dbReference>
<dbReference type="PROSITE" id="PS51084">
    <property type="entry name" value="HIT_2"/>
    <property type="match status" value="1"/>
</dbReference>
<dbReference type="AlphaFoldDB" id="A0A4R6XYN0"/>
<dbReference type="Pfam" id="PF01230">
    <property type="entry name" value="HIT"/>
    <property type="match status" value="1"/>
</dbReference>
<protein>
    <submittedName>
        <fullName evidence="3">Diadenosine tetraphosphate (Ap4A) HIT family hydrolase</fullName>
    </submittedName>
</protein>
<dbReference type="Proteomes" id="UP000295724">
    <property type="component" value="Unassembled WGS sequence"/>
</dbReference>
<comment type="caution">
    <text evidence="1">Lacks conserved residue(s) required for the propagation of feature annotation.</text>
</comment>
<dbReference type="EMBL" id="SNZB01000001">
    <property type="protein sequence ID" value="TDR23749.1"/>
    <property type="molecule type" value="Genomic_DNA"/>
</dbReference>
<keyword evidence="3" id="KW-0378">Hydrolase</keyword>
<reference evidence="3 4" key="1">
    <citation type="submission" date="2019-03" db="EMBL/GenBank/DDBJ databases">
        <title>Genomic Encyclopedia of Type Strains, Phase IV (KMG-IV): sequencing the most valuable type-strain genomes for metagenomic binning, comparative biology and taxonomic classification.</title>
        <authorList>
            <person name="Goeker M."/>
        </authorList>
    </citation>
    <scope>NUCLEOTIDE SEQUENCE [LARGE SCALE GENOMIC DNA]</scope>
    <source>
        <strain evidence="3 4">DSM 25488</strain>
    </source>
</reference>
<dbReference type="PIRSF" id="PIRSF000714">
    <property type="entry name" value="HIT"/>
    <property type="match status" value="1"/>
</dbReference>
<dbReference type="GO" id="GO:0016787">
    <property type="term" value="F:hydrolase activity"/>
    <property type="evidence" value="ECO:0007669"/>
    <property type="project" value="UniProtKB-KW"/>
</dbReference>
<evidence type="ECO:0000313" key="4">
    <source>
        <dbReference type="Proteomes" id="UP000295724"/>
    </source>
</evidence>
<evidence type="ECO:0000259" key="2">
    <source>
        <dbReference type="PROSITE" id="PS51084"/>
    </source>
</evidence>
<evidence type="ECO:0000256" key="1">
    <source>
        <dbReference type="PROSITE-ProRule" id="PRU00464"/>
    </source>
</evidence>
<dbReference type="InterPro" id="IPR026026">
    <property type="entry name" value="HIT_Hint"/>
</dbReference>
<evidence type="ECO:0000313" key="3">
    <source>
        <dbReference type="EMBL" id="TDR23749.1"/>
    </source>
</evidence>
<gene>
    <name evidence="3" type="ORF">C8D91_0615</name>
</gene>
<organism evidence="3 4">
    <name type="scientific">Marinicella litoralis</name>
    <dbReference type="NCBI Taxonomy" id="644220"/>
    <lineage>
        <taxon>Bacteria</taxon>
        <taxon>Pseudomonadati</taxon>
        <taxon>Pseudomonadota</taxon>
        <taxon>Gammaproteobacteria</taxon>
        <taxon>Lysobacterales</taxon>
        <taxon>Marinicellaceae</taxon>
        <taxon>Marinicella</taxon>
    </lineage>
</organism>
<dbReference type="RefSeq" id="WP_099017635.1">
    <property type="nucleotide sequence ID" value="NZ_NIHB01000001.1"/>
</dbReference>
<dbReference type="OrthoDB" id="9799145at2"/>
<name>A0A4R6XYN0_9GAMM</name>